<dbReference type="InterPro" id="IPR000504">
    <property type="entry name" value="RRM_dom"/>
</dbReference>
<reference evidence="3" key="2">
    <citation type="submission" date="2023-05" db="EMBL/GenBank/DDBJ databases">
        <authorList>
            <person name="Schelkunov M.I."/>
        </authorList>
    </citation>
    <scope>NUCLEOTIDE SEQUENCE</scope>
    <source>
        <strain evidence="3">Hsosn_3</strain>
        <tissue evidence="3">Leaf</tissue>
    </source>
</reference>
<evidence type="ECO:0000256" key="1">
    <source>
        <dbReference type="PROSITE-ProRule" id="PRU00176"/>
    </source>
</evidence>
<evidence type="ECO:0000313" key="3">
    <source>
        <dbReference type="EMBL" id="KAK1380175.1"/>
    </source>
</evidence>
<keyword evidence="4" id="KW-1185">Reference proteome</keyword>
<dbReference type="GO" id="GO:0003723">
    <property type="term" value="F:RNA binding"/>
    <property type="evidence" value="ECO:0007669"/>
    <property type="project" value="UniProtKB-UniRule"/>
</dbReference>
<dbReference type="AlphaFoldDB" id="A0AAD8ML17"/>
<dbReference type="InterPro" id="IPR035979">
    <property type="entry name" value="RBD_domain_sf"/>
</dbReference>
<name>A0AAD8ML17_9APIA</name>
<feature type="domain" description="RRM" evidence="2">
    <location>
        <begin position="34"/>
        <end position="112"/>
    </location>
</feature>
<dbReference type="EMBL" id="JAUIZM010000006">
    <property type="protein sequence ID" value="KAK1380175.1"/>
    <property type="molecule type" value="Genomic_DNA"/>
</dbReference>
<organism evidence="3 4">
    <name type="scientific">Heracleum sosnowskyi</name>
    <dbReference type="NCBI Taxonomy" id="360622"/>
    <lineage>
        <taxon>Eukaryota</taxon>
        <taxon>Viridiplantae</taxon>
        <taxon>Streptophyta</taxon>
        <taxon>Embryophyta</taxon>
        <taxon>Tracheophyta</taxon>
        <taxon>Spermatophyta</taxon>
        <taxon>Magnoliopsida</taxon>
        <taxon>eudicotyledons</taxon>
        <taxon>Gunneridae</taxon>
        <taxon>Pentapetalae</taxon>
        <taxon>asterids</taxon>
        <taxon>campanulids</taxon>
        <taxon>Apiales</taxon>
        <taxon>Apiaceae</taxon>
        <taxon>Apioideae</taxon>
        <taxon>apioid superclade</taxon>
        <taxon>Tordylieae</taxon>
        <taxon>Tordyliinae</taxon>
        <taxon>Heracleum</taxon>
    </lineage>
</organism>
<dbReference type="SUPFAM" id="SSF54928">
    <property type="entry name" value="RNA-binding domain, RBD"/>
    <property type="match status" value="1"/>
</dbReference>
<gene>
    <name evidence="3" type="ORF">POM88_026919</name>
</gene>
<evidence type="ECO:0000259" key="2">
    <source>
        <dbReference type="PROSITE" id="PS50102"/>
    </source>
</evidence>
<accession>A0AAD8ML17</accession>
<dbReference type="PROSITE" id="PS50102">
    <property type="entry name" value="RRM"/>
    <property type="match status" value="1"/>
</dbReference>
<keyword evidence="1" id="KW-0694">RNA-binding</keyword>
<sequence>MQITSCYQKPRLKNLNYRCIVIYQGYGKVVEKVLKVSWDGIGEEYSVPRLRELFEVFGEVRDVLMSSCKINKGSAFIVMASKDVVVAATRSVVGYLDNPLLVLSVLRGGKYV</sequence>
<comment type="caution">
    <text evidence="3">The sequence shown here is derived from an EMBL/GenBank/DDBJ whole genome shotgun (WGS) entry which is preliminary data.</text>
</comment>
<proteinExistence type="predicted"/>
<dbReference type="Proteomes" id="UP001237642">
    <property type="component" value="Unassembled WGS sequence"/>
</dbReference>
<protein>
    <recommendedName>
        <fullName evidence="2">RRM domain-containing protein</fullName>
    </recommendedName>
</protein>
<dbReference type="InterPro" id="IPR012677">
    <property type="entry name" value="Nucleotide-bd_a/b_plait_sf"/>
</dbReference>
<dbReference type="Gene3D" id="3.30.70.330">
    <property type="match status" value="1"/>
</dbReference>
<evidence type="ECO:0000313" key="4">
    <source>
        <dbReference type="Proteomes" id="UP001237642"/>
    </source>
</evidence>
<dbReference type="PANTHER" id="PTHR45098">
    <property type="entry name" value="DNAJ DOMAIN CONTAINING PROTEIN, EXPRESSED"/>
    <property type="match status" value="1"/>
</dbReference>
<reference evidence="3" key="1">
    <citation type="submission" date="2023-02" db="EMBL/GenBank/DDBJ databases">
        <title>Genome of toxic invasive species Heracleum sosnowskyi carries increased number of genes despite the absence of recent whole-genome duplications.</title>
        <authorList>
            <person name="Schelkunov M."/>
            <person name="Shtratnikova V."/>
            <person name="Makarenko M."/>
            <person name="Klepikova A."/>
            <person name="Omelchenko D."/>
            <person name="Novikova G."/>
            <person name="Obukhova E."/>
            <person name="Bogdanov V."/>
            <person name="Penin A."/>
            <person name="Logacheva M."/>
        </authorList>
    </citation>
    <scope>NUCLEOTIDE SEQUENCE</scope>
    <source>
        <strain evidence="3">Hsosn_3</strain>
        <tissue evidence="3">Leaf</tissue>
    </source>
</reference>
<dbReference type="PANTHER" id="PTHR45098:SF1">
    <property type="entry name" value="DNAJ DOMAIN CONTAINING PROTEIN, EXPRESSED"/>
    <property type="match status" value="1"/>
</dbReference>